<name>A0A563E3Y5_9MICO</name>
<reference evidence="3 4" key="1">
    <citation type="submission" date="2019-05" db="EMBL/GenBank/DDBJ databases">
        <authorList>
            <person name="Lee S.D."/>
        </authorList>
    </citation>
    <scope>NUCLEOTIDE SEQUENCE [LARGE SCALE GENOMIC DNA]</scope>
    <source>
        <strain evidence="3 4">C5-26</strain>
    </source>
</reference>
<proteinExistence type="predicted"/>
<feature type="region of interest" description="Disordered" evidence="1">
    <location>
        <begin position="37"/>
        <end position="74"/>
    </location>
</feature>
<evidence type="ECO:0000313" key="4">
    <source>
        <dbReference type="Proteomes" id="UP000320244"/>
    </source>
</evidence>
<feature type="compositionally biased region" description="Basic residues" evidence="1">
    <location>
        <begin position="292"/>
        <end position="302"/>
    </location>
</feature>
<feature type="domain" description="DUF3071" evidence="2">
    <location>
        <begin position="1"/>
        <end position="184"/>
    </location>
</feature>
<dbReference type="Proteomes" id="UP000320244">
    <property type="component" value="Unassembled WGS sequence"/>
</dbReference>
<protein>
    <submittedName>
        <fullName evidence="3">DUF3071 domain-containing protein</fullName>
    </submittedName>
</protein>
<feature type="compositionally biased region" description="Basic and acidic residues" evidence="1">
    <location>
        <begin position="343"/>
        <end position="373"/>
    </location>
</feature>
<organism evidence="3 4">
    <name type="scientific">Leekyejoonella antrihumi</name>
    <dbReference type="NCBI Taxonomy" id="1660198"/>
    <lineage>
        <taxon>Bacteria</taxon>
        <taxon>Bacillati</taxon>
        <taxon>Actinomycetota</taxon>
        <taxon>Actinomycetes</taxon>
        <taxon>Micrococcales</taxon>
        <taxon>Dermacoccaceae</taxon>
        <taxon>Leekyejoonella</taxon>
    </lineage>
</organism>
<evidence type="ECO:0000256" key="1">
    <source>
        <dbReference type="SAM" id="MobiDB-lite"/>
    </source>
</evidence>
<dbReference type="RefSeq" id="WP_146316185.1">
    <property type="nucleotide sequence ID" value="NZ_VCQV01000008.1"/>
</dbReference>
<dbReference type="Pfam" id="PF11268">
    <property type="entry name" value="DUF3071"/>
    <property type="match status" value="1"/>
</dbReference>
<feature type="region of interest" description="Disordered" evidence="1">
    <location>
        <begin position="248"/>
        <end position="496"/>
    </location>
</feature>
<sequence>MRDLRLVGVHDDGKHLLLTDSEGGEFRVELTAELRRAVREDDRRSGSPAADAPSAATPAPVRTAQPEPESQMRPREVQALLRAGATISEVADRAGWTPEKVERYAAPIQAERDHVAALVQQLPLRGRGATAGSTFDDRISARLVARGVETEQVEWDSWKGESGRWTVVCRFPAGGRQRQATWLFDPTDRTLSATDDEARWLGEDEQTPGPVPVAAGRRRREAPVYDVEAEGGLDDAAEDGPVTVRRAVRGSSAPTQVPGPVESEPAPRGTADDDDPGADDPLDLVSAMRERAGRRRRSRRSSRGTTTVSAVDSDNSDIPDGARPQEHLDVQNAEAPPLGSHPAPEEVAAHETDNSTDPERPAEGDDKTVDGLGHDPVTGTADLFADQSLTAPDPAESDGTERKPAVDKSLGSPRRASKKAPPVDPTEAIASSTPSDATDKPAETGSDPAVDAAVGAPAIEHGHPQPPARQSATRKGRPSVPSWDDIMFGSRSGPSS</sequence>
<evidence type="ECO:0000259" key="2">
    <source>
        <dbReference type="Pfam" id="PF11268"/>
    </source>
</evidence>
<accession>A0A563E3Y5</accession>
<feature type="compositionally biased region" description="Low complexity" evidence="1">
    <location>
        <begin position="445"/>
        <end position="458"/>
    </location>
</feature>
<feature type="region of interest" description="Disordered" evidence="1">
    <location>
        <begin position="198"/>
        <end position="220"/>
    </location>
</feature>
<dbReference type="InterPro" id="IPR047682">
    <property type="entry name" value="SepH-like"/>
</dbReference>
<feature type="compositionally biased region" description="Low complexity" evidence="1">
    <location>
        <begin position="48"/>
        <end position="60"/>
    </location>
</feature>
<dbReference type="EMBL" id="VCQV01000008">
    <property type="protein sequence ID" value="TWP36942.1"/>
    <property type="molecule type" value="Genomic_DNA"/>
</dbReference>
<dbReference type="InterPro" id="IPR021421">
    <property type="entry name" value="DUF3071"/>
</dbReference>
<feature type="compositionally biased region" description="Acidic residues" evidence="1">
    <location>
        <begin position="272"/>
        <end position="282"/>
    </location>
</feature>
<reference evidence="3 4" key="2">
    <citation type="submission" date="2019-08" db="EMBL/GenBank/DDBJ databases">
        <title>Jejuicoccus antrihumi gen. nov., sp. nov., a new member of the family Dermacoccaceae isolated from a cave.</title>
        <authorList>
            <person name="Schumann P."/>
            <person name="Kim I.S."/>
        </authorList>
    </citation>
    <scope>NUCLEOTIDE SEQUENCE [LARGE SCALE GENOMIC DNA]</scope>
    <source>
        <strain evidence="3 4">C5-26</strain>
    </source>
</reference>
<gene>
    <name evidence="3" type="ORF">FGL98_07720</name>
</gene>
<dbReference type="OrthoDB" id="5180791at2"/>
<comment type="caution">
    <text evidence="3">The sequence shown here is derived from an EMBL/GenBank/DDBJ whole genome shotgun (WGS) entry which is preliminary data.</text>
</comment>
<dbReference type="AlphaFoldDB" id="A0A563E3Y5"/>
<keyword evidence="4" id="KW-1185">Reference proteome</keyword>
<dbReference type="NCBIfam" id="NF040712">
    <property type="entry name" value="SepH"/>
    <property type="match status" value="1"/>
</dbReference>
<evidence type="ECO:0000313" key="3">
    <source>
        <dbReference type="EMBL" id="TWP36942.1"/>
    </source>
</evidence>